<dbReference type="AlphaFoldDB" id="A0ABD0KH36"/>
<feature type="region of interest" description="Disordered" evidence="1">
    <location>
        <begin position="1"/>
        <end position="36"/>
    </location>
</feature>
<reference evidence="2 3" key="1">
    <citation type="journal article" date="2023" name="Sci. Data">
        <title>Genome assembly of the Korean intertidal mud-creeper Batillaria attramentaria.</title>
        <authorList>
            <person name="Patra A.K."/>
            <person name="Ho P.T."/>
            <person name="Jun S."/>
            <person name="Lee S.J."/>
            <person name="Kim Y."/>
            <person name="Won Y.J."/>
        </authorList>
    </citation>
    <scope>NUCLEOTIDE SEQUENCE [LARGE SCALE GENOMIC DNA]</scope>
    <source>
        <strain evidence="2">Wonlab-2016</strain>
    </source>
</reference>
<proteinExistence type="predicted"/>
<feature type="compositionally biased region" description="Basic residues" evidence="1">
    <location>
        <begin position="23"/>
        <end position="32"/>
    </location>
</feature>
<evidence type="ECO:0000256" key="1">
    <source>
        <dbReference type="SAM" id="MobiDB-lite"/>
    </source>
</evidence>
<gene>
    <name evidence="2" type="ORF">BaRGS_00022358</name>
</gene>
<keyword evidence="3" id="KW-1185">Reference proteome</keyword>
<dbReference type="EMBL" id="JACVVK020000179">
    <property type="protein sequence ID" value="KAK7486434.1"/>
    <property type="molecule type" value="Genomic_DNA"/>
</dbReference>
<protein>
    <submittedName>
        <fullName evidence="2">Uncharacterized protein</fullName>
    </submittedName>
</protein>
<name>A0ABD0KH36_9CAEN</name>
<comment type="caution">
    <text evidence="2">The sequence shown here is derived from an EMBL/GenBank/DDBJ whole genome shotgun (WGS) entry which is preliminary data.</text>
</comment>
<evidence type="ECO:0000313" key="3">
    <source>
        <dbReference type="Proteomes" id="UP001519460"/>
    </source>
</evidence>
<sequence>MTKQNPPSFLQPRLGRLTNSSTKRPRCKRHHIAPSSPRTFSGCSPAAIAVCDVTWRRSITPSSNTRCTQLSPLSRPLAYVTTVGHKWERVCAGIERSVYPGNRTIWMAVIRCFCCRPALQDLCSYAEELRRRLSCVCTSIDLRWASAFSEEM</sequence>
<accession>A0ABD0KH36</accession>
<dbReference type="Proteomes" id="UP001519460">
    <property type="component" value="Unassembled WGS sequence"/>
</dbReference>
<evidence type="ECO:0000313" key="2">
    <source>
        <dbReference type="EMBL" id="KAK7486434.1"/>
    </source>
</evidence>
<organism evidence="2 3">
    <name type="scientific">Batillaria attramentaria</name>
    <dbReference type="NCBI Taxonomy" id="370345"/>
    <lineage>
        <taxon>Eukaryota</taxon>
        <taxon>Metazoa</taxon>
        <taxon>Spiralia</taxon>
        <taxon>Lophotrochozoa</taxon>
        <taxon>Mollusca</taxon>
        <taxon>Gastropoda</taxon>
        <taxon>Caenogastropoda</taxon>
        <taxon>Sorbeoconcha</taxon>
        <taxon>Cerithioidea</taxon>
        <taxon>Batillariidae</taxon>
        <taxon>Batillaria</taxon>
    </lineage>
</organism>